<feature type="chain" id="PRO_5039509720" evidence="1">
    <location>
        <begin position="26"/>
        <end position="200"/>
    </location>
</feature>
<comment type="caution">
    <text evidence="2">The sequence shown here is derived from an EMBL/GenBank/DDBJ whole genome shotgun (WGS) entry which is preliminary data.</text>
</comment>
<gene>
    <name evidence="2" type="ORF">CLV67_13174</name>
</gene>
<organism evidence="2 3">
    <name type="scientific">Actinoplanes italicus</name>
    <dbReference type="NCBI Taxonomy" id="113567"/>
    <lineage>
        <taxon>Bacteria</taxon>
        <taxon>Bacillati</taxon>
        <taxon>Actinomycetota</taxon>
        <taxon>Actinomycetes</taxon>
        <taxon>Micromonosporales</taxon>
        <taxon>Micromonosporaceae</taxon>
        <taxon>Actinoplanes</taxon>
    </lineage>
</organism>
<dbReference type="EMBL" id="PVMZ01000031">
    <property type="protein sequence ID" value="PRX11498.1"/>
    <property type="molecule type" value="Genomic_DNA"/>
</dbReference>
<keyword evidence="3" id="KW-1185">Reference proteome</keyword>
<sequence length="200" mass="20801">MTLLSRGTRTVLAVLVAFAAGTQLAACQSSTEAQQPDTRAVDTSLPDGKLLESVLAIEAARATGARDYSYVPKTQPAGLTEMTPGLQTGVVADSYTFGDPSVWAVVEFSAEPTDTCAGIRRGDDPGRCVRQGTIAAARPGTAFENVTVYFTGSGGAGPGAGEPSPVAAAERFWSSVEFVPIEQAAWFSELLSRARSAPKI</sequence>
<evidence type="ECO:0000256" key="1">
    <source>
        <dbReference type="SAM" id="SignalP"/>
    </source>
</evidence>
<protein>
    <submittedName>
        <fullName evidence="2">Uncharacterized protein</fullName>
    </submittedName>
</protein>
<name>A0A2T0JV34_9ACTN</name>
<feature type="signal peptide" evidence="1">
    <location>
        <begin position="1"/>
        <end position="25"/>
    </location>
</feature>
<reference evidence="2 3" key="1">
    <citation type="submission" date="2018-03" db="EMBL/GenBank/DDBJ databases">
        <title>Genomic Encyclopedia of Archaeal and Bacterial Type Strains, Phase II (KMG-II): from individual species to whole genera.</title>
        <authorList>
            <person name="Goeker M."/>
        </authorList>
    </citation>
    <scope>NUCLEOTIDE SEQUENCE [LARGE SCALE GENOMIC DNA]</scope>
    <source>
        <strain evidence="2 3">DSM 43146</strain>
    </source>
</reference>
<evidence type="ECO:0000313" key="2">
    <source>
        <dbReference type="EMBL" id="PRX11498.1"/>
    </source>
</evidence>
<dbReference type="Proteomes" id="UP000239415">
    <property type="component" value="Unassembled WGS sequence"/>
</dbReference>
<proteinExistence type="predicted"/>
<keyword evidence="1" id="KW-0732">Signal</keyword>
<dbReference type="AlphaFoldDB" id="A0A2T0JV34"/>
<evidence type="ECO:0000313" key="3">
    <source>
        <dbReference type="Proteomes" id="UP000239415"/>
    </source>
</evidence>
<accession>A0A2T0JV34</accession>